<gene>
    <name evidence="5" type="ORF">ACFQDL_31415</name>
</gene>
<evidence type="ECO:0000313" key="6">
    <source>
        <dbReference type="Proteomes" id="UP001596422"/>
    </source>
</evidence>
<evidence type="ECO:0000259" key="4">
    <source>
        <dbReference type="Pfam" id="PF00294"/>
    </source>
</evidence>
<dbReference type="CDD" id="cd01166">
    <property type="entry name" value="KdgK"/>
    <property type="match status" value="1"/>
</dbReference>
<evidence type="ECO:0000256" key="2">
    <source>
        <dbReference type="ARBA" id="ARBA00022679"/>
    </source>
</evidence>
<comment type="similarity">
    <text evidence="1">Belongs to the carbohydrate kinase PfkB family.</text>
</comment>
<dbReference type="InterPro" id="IPR011611">
    <property type="entry name" value="PfkB_dom"/>
</dbReference>
<dbReference type="PANTHER" id="PTHR43320:SF2">
    <property type="entry name" value="2-DEHYDRO-3-DEOXYGLUCONOKINASE_2-DEHYDRO-3-DEOXYGALACTONOKINASE"/>
    <property type="match status" value="1"/>
</dbReference>
<comment type="caution">
    <text evidence="5">The sequence shown here is derived from an EMBL/GenBank/DDBJ whole genome shotgun (WGS) entry which is preliminary data.</text>
</comment>
<dbReference type="RefSeq" id="WP_379913764.1">
    <property type="nucleotide sequence ID" value="NZ_JBHSWE010000002.1"/>
</dbReference>
<dbReference type="InterPro" id="IPR052700">
    <property type="entry name" value="Carb_kinase_PfkB-like"/>
</dbReference>
<protein>
    <submittedName>
        <fullName evidence="5">Sugar kinase</fullName>
    </submittedName>
</protein>
<dbReference type="GO" id="GO:0016301">
    <property type="term" value="F:kinase activity"/>
    <property type="evidence" value="ECO:0007669"/>
    <property type="project" value="UniProtKB-KW"/>
</dbReference>
<dbReference type="SUPFAM" id="SSF53613">
    <property type="entry name" value="Ribokinase-like"/>
    <property type="match status" value="1"/>
</dbReference>
<feature type="domain" description="Carbohydrate kinase PfkB" evidence="4">
    <location>
        <begin position="4"/>
        <end position="289"/>
    </location>
</feature>
<dbReference type="Pfam" id="PF00294">
    <property type="entry name" value="PfkB"/>
    <property type="match status" value="1"/>
</dbReference>
<evidence type="ECO:0000256" key="3">
    <source>
        <dbReference type="ARBA" id="ARBA00022777"/>
    </source>
</evidence>
<dbReference type="Gene3D" id="3.40.1190.20">
    <property type="match status" value="1"/>
</dbReference>
<proteinExistence type="inferred from homology"/>
<keyword evidence="2" id="KW-0808">Transferase</keyword>
<reference evidence="6" key="1">
    <citation type="journal article" date="2019" name="Int. J. Syst. Evol. Microbiol.">
        <title>The Global Catalogue of Microorganisms (GCM) 10K type strain sequencing project: providing services to taxonomists for standard genome sequencing and annotation.</title>
        <authorList>
            <consortium name="The Broad Institute Genomics Platform"/>
            <consortium name="The Broad Institute Genome Sequencing Center for Infectious Disease"/>
            <person name="Wu L."/>
            <person name="Ma J."/>
        </authorList>
    </citation>
    <scope>NUCLEOTIDE SEQUENCE [LARGE SCALE GENOMIC DNA]</scope>
    <source>
        <strain evidence="6">NBRC 111756</strain>
    </source>
</reference>
<dbReference type="EMBL" id="JBHSWE010000002">
    <property type="protein sequence ID" value="MFC6674108.1"/>
    <property type="molecule type" value="Genomic_DNA"/>
</dbReference>
<dbReference type="InterPro" id="IPR029056">
    <property type="entry name" value="Ribokinase-like"/>
</dbReference>
<dbReference type="Proteomes" id="UP001596422">
    <property type="component" value="Unassembled WGS sequence"/>
</dbReference>
<sequence length="357" mass="39387">MPYDIVALGETLLRLTPPHLQRLGQNAQFDLHVGGCEGNTLSAMARLGLNCAWLSRLPNHEMGDLVRQFLRQHGVDVSHVCDGGDDRLGIYFYEPGRAPHRSQVIYDRADSAMARMQPEELPEALFRPGAARLFHTSGITLGLSDLARATAERALELARGAGIPCSLDVNYRQRLWTPEAARACLDPLLPRLDLLLIAERDIATLWPELAAESFEDSLRRLQSLAPDTVLVMTRGSAGAALLTPDGALHCVPAFKAIEVERLGGGDAFAAGFLSAWLEGEPHQKALQRGLPSRHSNMRRPAISLGLTVGSWRDCWPSPRGPEFVDEQWANNPVLLNRCDQIAQHYRYRRGGDSNQLV</sequence>
<dbReference type="PANTHER" id="PTHR43320">
    <property type="entry name" value="SUGAR KINASE"/>
    <property type="match status" value="1"/>
</dbReference>
<keyword evidence="3 5" id="KW-0418">Kinase</keyword>
<evidence type="ECO:0000256" key="1">
    <source>
        <dbReference type="ARBA" id="ARBA00010688"/>
    </source>
</evidence>
<keyword evidence="6" id="KW-1185">Reference proteome</keyword>
<accession>A0ABW2A9D3</accession>
<organism evidence="5 6">
    <name type="scientific">Marinobacterium aestuariivivens</name>
    <dbReference type="NCBI Taxonomy" id="1698799"/>
    <lineage>
        <taxon>Bacteria</taxon>
        <taxon>Pseudomonadati</taxon>
        <taxon>Pseudomonadota</taxon>
        <taxon>Gammaproteobacteria</taxon>
        <taxon>Oceanospirillales</taxon>
        <taxon>Oceanospirillaceae</taxon>
        <taxon>Marinobacterium</taxon>
    </lineage>
</organism>
<evidence type="ECO:0000313" key="5">
    <source>
        <dbReference type="EMBL" id="MFC6674108.1"/>
    </source>
</evidence>
<name>A0ABW2A9D3_9GAMM</name>